<proteinExistence type="predicted"/>
<evidence type="ECO:0000313" key="2">
    <source>
        <dbReference type="Proteomes" id="UP000054988"/>
    </source>
</evidence>
<accession>A0A0W0G540</accession>
<sequence>MGSGNAFDVKSLSISYSRSCYTFSKFGEGSNARPISPLDDDIAPSYKIEASSGTDTLLDAILGNFDSDEESHWLGESKQWWKMLWKDVMGSKVHGGWWTGALDSDSRWTRR</sequence>
<comment type="caution">
    <text evidence="1">The sequence shown here is derived from an EMBL/GenBank/DDBJ whole genome shotgun (WGS) entry which is preliminary data.</text>
</comment>
<name>A0A0W0G540_MONRR</name>
<dbReference type="Proteomes" id="UP000054988">
    <property type="component" value="Unassembled WGS sequence"/>
</dbReference>
<organism evidence="1 2">
    <name type="scientific">Moniliophthora roreri</name>
    <name type="common">Frosty pod rot fungus</name>
    <name type="synonym">Monilia roreri</name>
    <dbReference type="NCBI Taxonomy" id="221103"/>
    <lineage>
        <taxon>Eukaryota</taxon>
        <taxon>Fungi</taxon>
        <taxon>Dikarya</taxon>
        <taxon>Basidiomycota</taxon>
        <taxon>Agaricomycotina</taxon>
        <taxon>Agaricomycetes</taxon>
        <taxon>Agaricomycetidae</taxon>
        <taxon>Agaricales</taxon>
        <taxon>Marasmiineae</taxon>
        <taxon>Marasmiaceae</taxon>
        <taxon>Moniliophthora</taxon>
    </lineage>
</organism>
<dbReference type="AlphaFoldDB" id="A0A0W0G540"/>
<reference evidence="1 2" key="1">
    <citation type="submission" date="2015-12" db="EMBL/GenBank/DDBJ databases">
        <title>Draft genome sequence of Moniliophthora roreri, the causal agent of frosty pod rot of cacao.</title>
        <authorList>
            <person name="Aime M.C."/>
            <person name="Diaz-Valderrama J.R."/>
            <person name="Kijpornyongpan T."/>
            <person name="Phillips-Mora W."/>
        </authorList>
    </citation>
    <scope>NUCLEOTIDE SEQUENCE [LARGE SCALE GENOMIC DNA]</scope>
    <source>
        <strain evidence="1 2">MCA 2952</strain>
    </source>
</reference>
<gene>
    <name evidence="1" type="ORF">WG66_3741</name>
</gene>
<dbReference type="EMBL" id="LATX01001111">
    <property type="protein sequence ID" value="KTB43682.1"/>
    <property type="molecule type" value="Genomic_DNA"/>
</dbReference>
<evidence type="ECO:0000313" key="1">
    <source>
        <dbReference type="EMBL" id="KTB43682.1"/>
    </source>
</evidence>
<protein>
    <submittedName>
        <fullName evidence="1">Uncharacterized protein</fullName>
    </submittedName>
</protein>